<dbReference type="Pfam" id="PF08387">
    <property type="entry name" value="FBD"/>
    <property type="match status" value="1"/>
</dbReference>
<dbReference type="Proteomes" id="UP000288805">
    <property type="component" value="Unassembled WGS sequence"/>
</dbReference>
<comment type="caution">
    <text evidence="4">The sequence shown here is derived from an EMBL/GenBank/DDBJ whole genome shotgun (WGS) entry which is preliminary data.</text>
</comment>
<dbReference type="InterPro" id="IPR001810">
    <property type="entry name" value="F-box_dom"/>
</dbReference>
<dbReference type="PANTHER" id="PTHR31900">
    <property type="entry name" value="F-BOX/RNI SUPERFAMILY PROTEIN-RELATED"/>
    <property type="match status" value="1"/>
</dbReference>
<dbReference type="SUPFAM" id="SSF81383">
    <property type="entry name" value="F-box domain"/>
    <property type="match status" value="1"/>
</dbReference>
<dbReference type="Pfam" id="PF24758">
    <property type="entry name" value="LRR_At5g56370"/>
    <property type="match status" value="1"/>
</dbReference>
<evidence type="ECO:0000313" key="4">
    <source>
        <dbReference type="EMBL" id="RVW31034.1"/>
    </source>
</evidence>
<organism evidence="4 5">
    <name type="scientific">Vitis vinifera</name>
    <name type="common">Grape</name>
    <dbReference type="NCBI Taxonomy" id="29760"/>
    <lineage>
        <taxon>Eukaryota</taxon>
        <taxon>Viridiplantae</taxon>
        <taxon>Streptophyta</taxon>
        <taxon>Embryophyta</taxon>
        <taxon>Tracheophyta</taxon>
        <taxon>Spermatophyta</taxon>
        <taxon>Magnoliopsida</taxon>
        <taxon>eudicotyledons</taxon>
        <taxon>Gunneridae</taxon>
        <taxon>Pentapetalae</taxon>
        <taxon>rosids</taxon>
        <taxon>Vitales</taxon>
        <taxon>Vitaceae</taxon>
        <taxon>Viteae</taxon>
        <taxon>Vitis</taxon>
    </lineage>
</organism>
<dbReference type="EMBL" id="QGNW01001772">
    <property type="protein sequence ID" value="RVW31034.1"/>
    <property type="molecule type" value="Genomic_DNA"/>
</dbReference>
<gene>
    <name evidence="4" type="primary">VvCHDh000903</name>
    <name evidence="4" type="ORF">CK203_093541</name>
</gene>
<feature type="domain" description="F-box/LRR-repeat protein 15/At3g58940/PEG3-like LRR" evidence="3">
    <location>
        <begin position="133"/>
        <end position="246"/>
    </location>
</feature>
<dbReference type="CDD" id="cd22160">
    <property type="entry name" value="F-box_AtFBL13-like"/>
    <property type="match status" value="1"/>
</dbReference>
<dbReference type="InterPro" id="IPR032675">
    <property type="entry name" value="LRR_dom_sf"/>
</dbReference>
<feature type="domain" description="F-box" evidence="1">
    <location>
        <begin position="5"/>
        <end position="43"/>
    </location>
</feature>
<dbReference type="InterPro" id="IPR036047">
    <property type="entry name" value="F-box-like_dom_sf"/>
</dbReference>
<evidence type="ECO:0000313" key="5">
    <source>
        <dbReference type="Proteomes" id="UP000288805"/>
    </source>
</evidence>
<evidence type="ECO:0000259" key="1">
    <source>
        <dbReference type="Pfam" id="PF00646"/>
    </source>
</evidence>
<evidence type="ECO:0000259" key="2">
    <source>
        <dbReference type="Pfam" id="PF08387"/>
    </source>
</evidence>
<dbReference type="InterPro" id="IPR050232">
    <property type="entry name" value="FBL13/AtMIF1-like"/>
</dbReference>
<feature type="domain" description="FBD" evidence="2">
    <location>
        <begin position="381"/>
        <end position="424"/>
    </location>
</feature>
<dbReference type="InterPro" id="IPR006566">
    <property type="entry name" value="FBD"/>
</dbReference>
<dbReference type="PANTHER" id="PTHR31900:SF34">
    <property type="entry name" value="EMB|CAB62440.1-RELATED"/>
    <property type="match status" value="1"/>
</dbReference>
<accession>A0A438D6I2</accession>
<dbReference type="Pfam" id="PF00646">
    <property type="entry name" value="F-box"/>
    <property type="match status" value="1"/>
</dbReference>
<dbReference type="SUPFAM" id="SSF52047">
    <property type="entry name" value="RNI-like"/>
    <property type="match status" value="1"/>
</dbReference>
<dbReference type="Gene3D" id="1.20.1280.50">
    <property type="match status" value="1"/>
</dbReference>
<reference evidence="4 5" key="1">
    <citation type="journal article" date="2018" name="PLoS Genet.">
        <title>Population sequencing reveals clonal diversity and ancestral inbreeding in the grapevine cultivar Chardonnay.</title>
        <authorList>
            <person name="Roach M.J."/>
            <person name="Johnson D.L."/>
            <person name="Bohlmann J."/>
            <person name="van Vuuren H.J."/>
            <person name="Jones S.J."/>
            <person name="Pretorius I.S."/>
            <person name="Schmidt S.A."/>
            <person name="Borneman A.R."/>
        </authorList>
    </citation>
    <scope>NUCLEOTIDE SEQUENCE [LARGE SCALE GENOMIC DNA]</scope>
    <source>
        <strain evidence="5">cv. Chardonnay</strain>
        <tissue evidence="4">Leaf</tissue>
    </source>
</reference>
<protein>
    <submittedName>
        <fullName evidence="4">Putative F-box/LRR-repeat protein</fullName>
    </submittedName>
</protein>
<sequence>MEDYFSLLPDPIIVLIISYLAFRDAARTSVLSQRWRHLWRSTKNIEFDETLFMREVESREERELCRRDFIYFVRQWILGYQEPVVDMFRLAFSNPKQYQLEMENCVRFAIVHGVKRLDLDFCDPAWGEYNSDEPPPSFGLPSCVYRNGVLESLRLYSCSFHVSRFNSFTALKDLSIGWSELTSFALSALLVNCPLLESLSLRKCWNLDDPVISGPKLKLRSLVMDKCAFIYRFTVGAPLLRSLSYSGAVSEFVLLNQPHVEKVELDFGLEPDIDYEGTYGDVIRELLGDLKCTTLTVCSFMLQQLPFSSERMPLWQHLQGLTHLTVRTAVHEYESYGFAFLLSSCRRLQILTIEIVPGRIFPDYAPPSELRGNNVFWRQQEPVSPCMIETLRIVEMKGFGGEPNELLLVKYLLRHGYVMETLNIIVKKQMGHGDTESNSRLWAEMLQYYARASSGLQILIS</sequence>
<dbReference type="AlphaFoldDB" id="A0A438D6I2"/>
<dbReference type="Gene3D" id="3.80.10.10">
    <property type="entry name" value="Ribonuclease Inhibitor"/>
    <property type="match status" value="1"/>
</dbReference>
<evidence type="ECO:0000259" key="3">
    <source>
        <dbReference type="Pfam" id="PF24758"/>
    </source>
</evidence>
<dbReference type="InterPro" id="IPR055411">
    <property type="entry name" value="LRR_FXL15/At3g58940/PEG3-like"/>
</dbReference>
<proteinExistence type="predicted"/>
<name>A0A438D6I2_VITVI</name>
<dbReference type="InterPro" id="IPR053781">
    <property type="entry name" value="F-box_AtFBL13-like"/>
</dbReference>